<dbReference type="InterPro" id="IPR001480">
    <property type="entry name" value="Bulb-type_lectin_dom"/>
</dbReference>
<evidence type="ECO:0000313" key="4">
    <source>
        <dbReference type="Proteomes" id="UP000389128"/>
    </source>
</evidence>
<accession>A0A6C2D3P6</accession>
<keyword evidence="1" id="KW-0732">Signal</keyword>
<evidence type="ECO:0000256" key="1">
    <source>
        <dbReference type="SAM" id="SignalP"/>
    </source>
</evidence>
<feature type="chain" id="PRO_5025415989" description="Bulb-type lectin domain-containing protein" evidence="1">
    <location>
        <begin position="20"/>
        <end position="210"/>
    </location>
</feature>
<proteinExistence type="predicted"/>
<dbReference type="EMBL" id="SDKK01000004">
    <property type="protein sequence ID" value="TYC60927.1"/>
    <property type="molecule type" value="Genomic_DNA"/>
</dbReference>
<dbReference type="Gene3D" id="2.90.10.10">
    <property type="entry name" value="Bulb-type lectin domain"/>
    <property type="match status" value="1"/>
</dbReference>
<keyword evidence="4" id="KW-1185">Reference proteome</keyword>
<evidence type="ECO:0000313" key="3">
    <source>
        <dbReference type="EMBL" id="TYC60927.1"/>
    </source>
</evidence>
<protein>
    <recommendedName>
        <fullName evidence="2">Bulb-type lectin domain-containing protein</fullName>
    </recommendedName>
</protein>
<gene>
    <name evidence="3" type="ORF">ETQ85_05935</name>
</gene>
<feature type="domain" description="Bulb-type lectin" evidence="2">
    <location>
        <begin position="41"/>
        <end position="170"/>
    </location>
</feature>
<dbReference type="Proteomes" id="UP000389128">
    <property type="component" value="Unassembled WGS sequence"/>
</dbReference>
<feature type="signal peptide" evidence="1">
    <location>
        <begin position="1"/>
        <end position="19"/>
    </location>
</feature>
<sequence>MRSIISLLLFSCFVSQASAKPPAPCTEEIGTVIPGQGTFVAATATRNFYLKPGQCLTSPNRKWTAVLQATDGNFVLYAIESDIVKSANWSTRTAGNPGAGLLVQQDGHFVVYQNGGIVISAEGVNGDPQKAIYQSNPSVKPYANYFLDMQDDGNLVLYIGSDPKNISGYTFSAWNQMNRSSGAPKQCPKWTCWNDPTVGQQCAFLPSRCP</sequence>
<reference evidence="3 4" key="1">
    <citation type="submission" date="2019-01" db="EMBL/GenBank/DDBJ databases">
        <title>Zoogloea oleivorans genome sequencing and assembly.</title>
        <authorList>
            <person name="Tancsics A."/>
            <person name="Farkas M."/>
            <person name="Kriszt B."/>
            <person name="Maroti G."/>
            <person name="Horvath B."/>
        </authorList>
    </citation>
    <scope>NUCLEOTIDE SEQUENCE [LARGE SCALE GENOMIC DNA]</scope>
    <source>
        <strain evidence="3 4">Buc</strain>
    </source>
</reference>
<name>A0A6C2D3P6_9RHOO</name>
<dbReference type="SUPFAM" id="SSF51110">
    <property type="entry name" value="alpha-D-mannose-specific plant lectins"/>
    <property type="match status" value="1"/>
</dbReference>
<dbReference type="OrthoDB" id="8592010at2"/>
<evidence type="ECO:0000259" key="2">
    <source>
        <dbReference type="PROSITE" id="PS50927"/>
    </source>
</evidence>
<dbReference type="RefSeq" id="WP_148578129.1">
    <property type="nucleotide sequence ID" value="NZ_SDKK01000004.1"/>
</dbReference>
<dbReference type="PROSITE" id="PS50927">
    <property type="entry name" value="BULB_LECTIN"/>
    <property type="match status" value="1"/>
</dbReference>
<dbReference type="InterPro" id="IPR036426">
    <property type="entry name" value="Bulb-type_lectin_dom_sf"/>
</dbReference>
<organism evidence="3 4">
    <name type="scientific">Zoogloea oleivorans</name>
    <dbReference type="NCBI Taxonomy" id="1552750"/>
    <lineage>
        <taxon>Bacteria</taxon>
        <taxon>Pseudomonadati</taxon>
        <taxon>Pseudomonadota</taxon>
        <taxon>Betaproteobacteria</taxon>
        <taxon>Rhodocyclales</taxon>
        <taxon>Zoogloeaceae</taxon>
        <taxon>Zoogloea</taxon>
    </lineage>
</organism>
<dbReference type="AlphaFoldDB" id="A0A6C2D3P6"/>
<comment type="caution">
    <text evidence="3">The sequence shown here is derived from an EMBL/GenBank/DDBJ whole genome shotgun (WGS) entry which is preliminary data.</text>
</comment>